<gene>
    <name evidence="1" type="ORF">CPELLU_LOCUS4183</name>
</gene>
<dbReference type="EMBL" id="CAJVQA010002156">
    <property type="protein sequence ID" value="CAG8538435.1"/>
    <property type="molecule type" value="Genomic_DNA"/>
</dbReference>
<dbReference type="AlphaFoldDB" id="A0A9N9AMU8"/>
<comment type="caution">
    <text evidence="1">The sequence shown here is derived from an EMBL/GenBank/DDBJ whole genome shotgun (WGS) entry which is preliminary data.</text>
</comment>
<keyword evidence="2" id="KW-1185">Reference proteome</keyword>
<proteinExistence type="predicted"/>
<protein>
    <submittedName>
        <fullName evidence="1">24983_t:CDS:1</fullName>
    </submittedName>
</protein>
<name>A0A9N9AMU8_9GLOM</name>
<reference evidence="1" key="1">
    <citation type="submission" date="2021-06" db="EMBL/GenBank/DDBJ databases">
        <authorList>
            <person name="Kallberg Y."/>
            <person name="Tangrot J."/>
            <person name="Rosling A."/>
        </authorList>
    </citation>
    <scope>NUCLEOTIDE SEQUENCE</scope>
    <source>
        <strain evidence="1">FL966</strain>
    </source>
</reference>
<sequence>MELNETLENIKQSNEEPLLLQNLQLLVLAELAITNNNSDEQMQMITQEDLLSDIEMLPRL</sequence>
<evidence type="ECO:0000313" key="1">
    <source>
        <dbReference type="EMBL" id="CAG8538435.1"/>
    </source>
</evidence>
<dbReference type="Proteomes" id="UP000789759">
    <property type="component" value="Unassembled WGS sequence"/>
</dbReference>
<evidence type="ECO:0000313" key="2">
    <source>
        <dbReference type="Proteomes" id="UP000789759"/>
    </source>
</evidence>
<organism evidence="1 2">
    <name type="scientific">Cetraspora pellucida</name>
    <dbReference type="NCBI Taxonomy" id="1433469"/>
    <lineage>
        <taxon>Eukaryota</taxon>
        <taxon>Fungi</taxon>
        <taxon>Fungi incertae sedis</taxon>
        <taxon>Mucoromycota</taxon>
        <taxon>Glomeromycotina</taxon>
        <taxon>Glomeromycetes</taxon>
        <taxon>Diversisporales</taxon>
        <taxon>Gigasporaceae</taxon>
        <taxon>Cetraspora</taxon>
    </lineage>
</organism>
<accession>A0A9N9AMU8</accession>